<evidence type="ECO:0000313" key="2">
    <source>
        <dbReference type="Proteomes" id="UP000003303"/>
    </source>
</evidence>
<proteinExistence type="predicted"/>
<dbReference type="Proteomes" id="UP000003303">
    <property type="component" value="Unassembled WGS sequence"/>
</dbReference>
<organism evidence="1 2">
    <name type="scientific">Porphyromonas uenonis 60-3</name>
    <dbReference type="NCBI Taxonomy" id="596327"/>
    <lineage>
        <taxon>Bacteria</taxon>
        <taxon>Pseudomonadati</taxon>
        <taxon>Bacteroidota</taxon>
        <taxon>Bacteroidia</taxon>
        <taxon>Bacteroidales</taxon>
        <taxon>Porphyromonadaceae</taxon>
        <taxon>Porphyromonas</taxon>
    </lineage>
</organism>
<dbReference type="AlphaFoldDB" id="C2MD14"/>
<name>C2MD14_9PORP</name>
<dbReference type="EMBL" id="ACLR01000182">
    <property type="protein sequence ID" value="EEK16401.1"/>
    <property type="molecule type" value="Genomic_DNA"/>
</dbReference>
<gene>
    <name evidence="1" type="ORF">PORUE0001_0334</name>
</gene>
<accession>C2MD14</accession>
<reference evidence="1 2" key="1">
    <citation type="submission" date="2009-04" db="EMBL/GenBank/DDBJ databases">
        <authorList>
            <person name="Sebastian Y."/>
            <person name="Madupu R."/>
            <person name="Durkin A.S."/>
            <person name="Torralba M."/>
            <person name="Methe B."/>
            <person name="Sutton G.G."/>
            <person name="Strausberg R.L."/>
            <person name="Nelson K.E."/>
        </authorList>
    </citation>
    <scope>NUCLEOTIDE SEQUENCE [LARGE SCALE GENOMIC DNA]</scope>
    <source>
        <strain evidence="1 2">60-3</strain>
    </source>
</reference>
<protein>
    <submittedName>
        <fullName evidence="1">Uncharacterized protein</fullName>
    </submittedName>
</protein>
<sequence length="40" mass="4397">MGQSCVMSDALLGRCHLGRYRATTTSVADRKPLHMSCMVL</sequence>
<evidence type="ECO:0000313" key="1">
    <source>
        <dbReference type="EMBL" id="EEK16401.1"/>
    </source>
</evidence>
<comment type="caution">
    <text evidence="1">The sequence shown here is derived from an EMBL/GenBank/DDBJ whole genome shotgun (WGS) entry which is preliminary data.</text>
</comment>
<keyword evidence="2" id="KW-1185">Reference proteome</keyword>